<feature type="region of interest" description="Disordered" evidence="6">
    <location>
        <begin position="72"/>
        <end position="96"/>
    </location>
</feature>
<evidence type="ECO:0000313" key="10">
    <source>
        <dbReference type="Proteomes" id="UP000321261"/>
    </source>
</evidence>
<gene>
    <name evidence="9" type="ORF">FHX44_112425</name>
</gene>
<dbReference type="SUPFAM" id="SSF88946">
    <property type="entry name" value="Sigma2 domain of RNA polymerase sigma factors"/>
    <property type="match status" value="1"/>
</dbReference>
<dbReference type="PANTHER" id="PTHR30173:SF43">
    <property type="entry name" value="ECF RNA POLYMERASE SIGMA FACTOR SIGI-RELATED"/>
    <property type="match status" value="1"/>
</dbReference>
<evidence type="ECO:0000256" key="1">
    <source>
        <dbReference type="ARBA" id="ARBA00010641"/>
    </source>
</evidence>
<dbReference type="InterPro" id="IPR014284">
    <property type="entry name" value="RNA_pol_sigma-70_dom"/>
</dbReference>
<dbReference type="AlphaFoldDB" id="A0A561SNX2"/>
<organism evidence="9 10">
    <name type="scientific">Pseudonocardia hierapolitana</name>
    <dbReference type="NCBI Taxonomy" id="1128676"/>
    <lineage>
        <taxon>Bacteria</taxon>
        <taxon>Bacillati</taxon>
        <taxon>Actinomycetota</taxon>
        <taxon>Actinomycetes</taxon>
        <taxon>Pseudonocardiales</taxon>
        <taxon>Pseudonocardiaceae</taxon>
        <taxon>Pseudonocardia</taxon>
    </lineage>
</organism>
<dbReference type="EMBL" id="VIWU01000001">
    <property type="protein sequence ID" value="TWF76534.1"/>
    <property type="molecule type" value="Genomic_DNA"/>
</dbReference>
<dbReference type="GO" id="GO:0006352">
    <property type="term" value="P:DNA-templated transcription initiation"/>
    <property type="evidence" value="ECO:0007669"/>
    <property type="project" value="InterPro"/>
</dbReference>
<dbReference type="InterPro" id="IPR007627">
    <property type="entry name" value="RNA_pol_sigma70_r2"/>
</dbReference>
<dbReference type="InterPro" id="IPR013325">
    <property type="entry name" value="RNA_pol_sigma_r2"/>
</dbReference>
<accession>A0A561SNX2</accession>
<feature type="domain" description="RNA polymerase sigma factor 70 region 4 type 2" evidence="8">
    <location>
        <begin position="104"/>
        <end position="154"/>
    </location>
</feature>
<evidence type="ECO:0000259" key="8">
    <source>
        <dbReference type="Pfam" id="PF08281"/>
    </source>
</evidence>
<dbReference type="OrthoDB" id="3211555at2"/>
<evidence type="ECO:0000256" key="3">
    <source>
        <dbReference type="ARBA" id="ARBA00023015"/>
    </source>
</evidence>
<comment type="similarity">
    <text evidence="1">Belongs to the sigma-70 factor family. ECF subfamily.</text>
</comment>
<dbReference type="GO" id="GO:0016987">
    <property type="term" value="F:sigma factor activity"/>
    <property type="evidence" value="ECO:0007669"/>
    <property type="project" value="UniProtKB-KW"/>
</dbReference>
<reference evidence="9 10" key="1">
    <citation type="submission" date="2019-06" db="EMBL/GenBank/DDBJ databases">
        <title>Sequencing the genomes of 1000 actinobacteria strains.</title>
        <authorList>
            <person name="Klenk H.-P."/>
        </authorList>
    </citation>
    <scope>NUCLEOTIDE SEQUENCE [LARGE SCALE GENOMIC DNA]</scope>
    <source>
        <strain evidence="9 10">DSM 45671</strain>
    </source>
</reference>
<dbReference type="Gene3D" id="1.10.10.10">
    <property type="entry name" value="Winged helix-like DNA-binding domain superfamily/Winged helix DNA-binding domain"/>
    <property type="match status" value="1"/>
</dbReference>
<feature type="domain" description="RNA polymerase sigma-70 region 2" evidence="7">
    <location>
        <begin position="7"/>
        <end position="70"/>
    </location>
</feature>
<dbReference type="InterPro" id="IPR032710">
    <property type="entry name" value="NTF2-like_dom_sf"/>
</dbReference>
<keyword evidence="5" id="KW-0804">Transcription</keyword>
<dbReference type="GO" id="GO:0003677">
    <property type="term" value="F:DNA binding"/>
    <property type="evidence" value="ECO:0007669"/>
    <property type="project" value="InterPro"/>
</dbReference>
<dbReference type="Gene3D" id="3.10.450.50">
    <property type="match status" value="1"/>
</dbReference>
<sequence length="287" mass="30741">MPDHEVFERHRPHLRAVALRMLGSAAEADDAVQETWLRFSRTDTSGVHNIAGWLTTVVSRVSLDALRTRASRRDQPAGWELPEAPDTGPDPQEEAELADSVGRALLVVLDRLAPAERVAFVLHDVFGLGFAEIGPVLSRSTDATKKLASRARQKVRVPEDALPADLAGHRRVVETFLDAVRHADLDALLAVLAPDVVRRADPVSLRPGAAAVVRGAREVAAEARTLSQQRARHAEPALVDGAIGAIVAPGGRLRAALVFTIVDGLITAYEVIADPARLAGLDVAVLD</sequence>
<dbReference type="Pfam" id="PF04542">
    <property type="entry name" value="Sigma70_r2"/>
    <property type="match status" value="1"/>
</dbReference>
<keyword evidence="4" id="KW-0731">Sigma factor</keyword>
<dbReference type="InterPro" id="IPR036388">
    <property type="entry name" value="WH-like_DNA-bd_sf"/>
</dbReference>
<dbReference type="InterPro" id="IPR052704">
    <property type="entry name" value="ECF_Sigma-70_Domain"/>
</dbReference>
<proteinExistence type="inferred from homology"/>
<dbReference type="Pfam" id="PF08281">
    <property type="entry name" value="Sigma70_r4_2"/>
    <property type="match status" value="1"/>
</dbReference>
<protein>
    <submittedName>
        <fullName evidence="9">RNA polymerase sigma-70 factor (ECF subfamily)</fullName>
    </submittedName>
</protein>
<comment type="caution">
    <text evidence="9">The sequence shown here is derived from an EMBL/GenBank/DDBJ whole genome shotgun (WGS) entry which is preliminary data.</text>
</comment>
<evidence type="ECO:0000256" key="4">
    <source>
        <dbReference type="ARBA" id="ARBA00023082"/>
    </source>
</evidence>
<evidence type="ECO:0000256" key="2">
    <source>
        <dbReference type="ARBA" id="ARBA00011344"/>
    </source>
</evidence>
<evidence type="ECO:0000256" key="5">
    <source>
        <dbReference type="ARBA" id="ARBA00023163"/>
    </source>
</evidence>
<name>A0A561SNX2_9PSEU</name>
<dbReference type="InterPro" id="IPR013324">
    <property type="entry name" value="RNA_pol_sigma_r3/r4-like"/>
</dbReference>
<dbReference type="SUPFAM" id="SSF54427">
    <property type="entry name" value="NTF2-like"/>
    <property type="match status" value="1"/>
</dbReference>
<dbReference type="Proteomes" id="UP000321261">
    <property type="component" value="Unassembled WGS sequence"/>
</dbReference>
<evidence type="ECO:0000259" key="7">
    <source>
        <dbReference type="Pfam" id="PF04542"/>
    </source>
</evidence>
<evidence type="ECO:0000313" key="9">
    <source>
        <dbReference type="EMBL" id="TWF76534.1"/>
    </source>
</evidence>
<dbReference type="RefSeq" id="WP_147255808.1">
    <property type="nucleotide sequence ID" value="NZ_VIWU01000001.1"/>
</dbReference>
<comment type="subunit">
    <text evidence="2">Interacts transiently with the RNA polymerase catalytic core formed by RpoA, RpoB, RpoC and RpoZ (2 alpha, 1 beta, 1 beta' and 1 omega subunit) to form the RNA polymerase holoenzyme that can initiate transcription.</text>
</comment>
<dbReference type="SUPFAM" id="SSF88659">
    <property type="entry name" value="Sigma3 and sigma4 domains of RNA polymerase sigma factors"/>
    <property type="match status" value="1"/>
</dbReference>
<dbReference type="Gene3D" id="1.10.1740.10">
    <property type="match status" value="1"/>
</dbReference>
<keyword evidence="3" id="KW-0805">Transcription regulation</keyword>
<keyword evidence="10" id="KW-1185">Reference proteome</keyword>
<dbReference type="InterPro" id="IPR013249">
    <property type="entry name" value="RNA_pol_sigma70_r4_t2"/>
</dbReference>
<dbReference type="NCBIfam" id="TIGR02937">
    <property type="entry name" value="sigma70-ECF"/>
    <property type="match status" value="1"/>
</dbReference>
<dbReference type="PANTHER" id="PTHR30173">
    <property type="entry name" value="SIGMA 19 FACTOR"/>
    <property type="match status" value="1"/>
</dbReference>
<evidence type="ECO:0000256" key="6">
    <source>
        <dbReference type="SAM" id="MobiDB-lite"/>
    </source>
</evidence>